<dbReference type="GO" id="GO:0005524">
    <property type="term" value="F:ATP binding"/>
    <property type="evidence" value="ECO:0007669"/>
    <property type="project" value="InterPro"/>
</dbReference>
<evidence type="ECO:0000313" key="2">
    <source>
        <dbReference type="EMBL" id="KAG5529365.1"/>
    </source>
</evidence>
<protein>
    <recommendedName>
        <fullName evidence="1">Protein kinase domain-containing protein</fullName>
    </recommendedName>
</protein>
<feature type="domain" description="Protein kinase" evidence="1">
    <location>
        <begin position="1"/>
        <end position="117"/>
    </location>
</feature>
<gene>
    <name evidence="2" type="ORF">RHGRI_029918</name>
</gene>
<evidence type="ECO:0000259" key="1">
    <source>
        <dbReference type="PROSITE" id="PS50011"/>
    </source>
</evidence>
<organism evidence="2 3">
    <name type="scientific">Rhododendron griersonianum</name>
    <dbReference type="NCBI Taxonomy" id="479676"/>
    <lineage>
        <taxon>Eukaryota</taxon>
        <taxon>Viridiplantae</taxon>
        <taxon>Streptophyta</taxon>
        <taxon>Embryophyta</taxon>
        <taxon>Tracheophyta</taxon>
        <taxon>Spermatophyta</taxon>
        <taxon>Magnoliopsida</taxon>
        <taxon>eudicotyledons</taxon>
        <taxon>Gunneridae</taxon>
        <taxon>Pentapetalae</taxon>
        <taxon>asterids</taxon>
        <taxon>Ericales</taxon>
        <taxon>Ericaceae</taxon>
        <taxon>Ericoideae</taxon>
        <taxon>Rhodoreae</taxon>
        <taxon>Rhododendron</taxon>
    </lineage>
</organism>
<dbReference type="InterPro" id="IPR011009">
    <property type="entry name" value="Kinase-like_dom_sf"/>
</dbReference>
<keyword evidence="3" id="KW-1185">Reference proteome</keyword>
<name>A0AAV6IRH7_9ERIC</name>
<dbReference type="Gene3D" id="1.10.510.10">
    <property type="entry name" value="Transferase(Phosphotransferase) domain 1"/>
    <property type="match status" value="1"/>
</dbReference>
<proteinExistence type="predicted"/>
<dbReference type="AlphaFoldDB" id="A0AAV6IRH7"/>
<dbReference type="EMBL" id="JACTNZ010000010">
    <property type="protein sequence ID" value="KAG5529365.1"/>
    <property type="molecule type" value="Genomic_DNA"/>
</dbReference>
<dbReference type="Proteomes" id="UP000823749">
    <property type="component" value="Chromosome 10"/>
</dbReference>
<comment type="caution">
    <text evidence="2">The sequence shown here is derived from an EMBL/GenBank/DDBJ whole genome shotgun (WGS) entry which is preliminary data.</text>
</comment>
<dbReference type="SUPFAM" id="SSF56112">
    <property type="entry name" value="Protein kinase-like (PK-like)"/>
    <property type="match status" value="1"/>
</dbReference>
<reference evidence="2" key="1">
    <citation type="submission" date="2020-08" db="EMBL/GenBank/DDBJ databases">
        <title>Plant Genome Project.</title>
        <authorList>
            <person name="Zhang R.-G."/>
        </authorList>
    </citation>
    <scope>NUCLEOTIDE SEQUENCE</scope>
    <source>
        <strain evidence="2">WSP0</strain>
        <tissue evidence="2">Leaf</tissue>
    </source>
</reference>
<dbReference type="InterPro" id="IPR000719">
    <property type="entry name" value="Prot_kinase_dom"/>
</dbReference>
<accession>A0AAV6IRH7</accession>
<dbReference type="PROSITE" id="PS50011">
    <property type="entry name" value="PROTEIN_KINASE_DOM"/>
    <property type="match status" value="1"/>
</dbReference>
<dbReference type="GO" id="GO:0004672">
    <property type="term" value="F:protein kinase activity"/>
    <property type="evidence" value="ECO:0007669"/>
    <property type="project" value="InterPro"/>
</dbReference>
<sequence>MVAPSSIRRAIHEFILTGPFCLFVDDFGWFSRVKVAIQFASLVEAFHFQNLKLRNICADNLVLDKDFHLKLVDFGMLIGGDFGDMPPFEHVWGCVGYVDPCFADTGFYLPMLSLCFI</sequence>
<evidence type="ECO:0000313" key="3">
    <source>
        <dbReference type="Proteomes" id="UP000823749"/>
    </source>
</evidence>